<feature type="transmembrane region" description="Helical" evidence="1">
    <location>
        <begin position="199"/>
        <end position="220"/>
    </location>
</feature>
<feature type="transmembrane region" description="Helical" evidence="1">
    <location>
        <begin position="354"/>
        <end position="376"/>
    </location>
</feature>
<feature type="transmembrane region" description="Helical" evidence="1">
    <location>
        <begin position="69"/>
        <end position="90"/>
    </location>
</feature>
<feature type="transmembrane region" description="Helical" evidence="1">
    <location>
        <begin position="320"/>
        <end position="342"/>
    </location>
</feature>
<name>A0A4Y7QKL7_9AGAM</name>
<evidence type="ECO:0000256" key="1">
    <source>
        <dbReference type="SAM" id="Phobius"/>
    </source>
</evidence>
<dbReference type="AlphaFoldDB" id="A0A4Y7QKL7"/>
<dbReference type="Proteomes" id="UP000294933">
    <property type="component" value="Unassembled WGS sequence"/>
</dbReference>
<organism evidence="2 3">
    <name type="scientific">Rickenella mellea</name>
    <dbReference type="NCBI Taxonomy" id="50990"/>
    <lineage>
        <taxon>Eukaryota</taxon>
        <taxon>Fungi</taxon>
        <taxon>Dikarya</taxon>
        <taxon>Basidiomycota</taxon>
        <taxon>Agaricomycotina</taxon>
        <taxon>Agaricomycetes</taxon>
        <taxon>Hymenochaetales</taxon>
        <taxon>Rickenellaceae</taxon>
        <taxon>Rickenella</taxon>
    </lineage>
</organism>
<feature type="transmembrane region" description="Helical" evidence="1">
    <location>
        <begin position="248"/>
        <end position="269"/>
    </location>
</feature>
<protein>
    <submittedName>
        <fullName evidence="2">Uncharacterized protein</fullName>
    </submittedName>
</protein>
<dbReference type="EMBL" id="ML170158">
    <property type="protein sequence ID" value="TDL27798.1"/>
    <property type="molecule type" value="Genomic_DNA"/>
</dbReference>
<feature type="transmembrane region" description="Helical" evidence="1">
    <location>
        <begin position="102"/>
        <end position="126"/>
    </location>
</feature>
<sequence length="427" mass="47124">MKNNEELHPAAILEYVLAYSPVILAVIAAQLVASTSSLRYWLAVCAIPDGIPDEGPKPAVQPQKRQPRWWGMLANAAVIIVFGVALYHTYLAMGREFPGMDAILSAFLFPIAIFVIIGCFSTYSALPAISVHRNSAGVLVNIPSKSSNSKSLSMVYLFLSIAICIGTFMAESGVFTIFTVFASIVMYSRWCMRFASLRHFAIIFALYIVAIAYITFLLLFSKRSYSWKDGTKSPDSYFIQSLNRLLVYAHWMNAITSCSIPVSLTSLCLRFDYRIHLQHSANQSTEHFKLEMVPSPLSMPGLGPGAKVPSRIPKQFPKPYFLMSILTFVFAAAATLACLPFLGIGLDRLTANMFMLMTAGAIFPLHFIAVIGMAGLRGEWKILSQYKEEWVRKPIPAKSGIDLEEGSGGKAETDLLLNIKGDPSDEN</sequence>
<feature type="transmembrane region" description="Helical" evidence="1">
    <location>
        <begin position="154"/>
        <end position="187"/>
    </location>
</feature>
<keyword evidence="1" id="KW-0812">Transmembrane</keyword>
<reference evidence="2 3" key="1">
    <citation type="submission" date="2018-06" db="EMBL/GenBank/DDBJ databases">
        <title>A transcriptomic atlas of mushroom development highlights an independent origin of complex multicellularity.</title>
        <authorList>
            <consortium name="DOE Joint Genome Institute"/>
            <person name="Krizsan K."/>
            <person name="Almasi E."/>
            <person name="Merenyi Z."/>
            <person name="Sahu N."/>
            <person name="Viragh M."/>
            <person name="Koszo T."/>
            <person name="Mondo S."/>
            <person name="Kiss B."/>
            <person name="Balint B."/>
            <person name="Kues U."/>
            <person name="Barry K."/>
            <person name="Hegedus J.C."/>
            <person name="Henrissat B."/>
            <person name="Johnson J."/>
            <person name="Lipzen A."/>
            <person name="Ohm R."/>
            <person name="Nagy I."/>
            <person name="Pangilinan J."/>
            <person name="Yan J."/>
            <person name="Xiong Y."/>
            <person name="Grigoriev I.V."/>
            <person name="Hibbett D.S."/>
            <person name="Nagy L.G."/>
        </authorList>
    </citation>
    <scope>NUCLEOTIDE SEQUENCE [LARGE SCALE GENOMIC DNA]</scope>
    <source>
        <strain evidence="2 3">SZMC22713</strain>
    </source>
</reference>
<evidence type="ECO:0000313" key="2">
    <source>
        <dbReference type="EMBL" id="TDL27798.1"/>
    </source>
</evidence>
<keyword evidence="3" id="KW-1185">Reference proteome</keyword>
<keyword evidence="1" id="KW-0472">Membrane</keyword>
<evidence type="ECO:0000313" key="3">
    <source>
        <dbReference type="Proteomes" id="UP000294933"/>
    </source>
</evidence>
<accession>A0A4Y7QKL7</accession>
<feature type="transmembrane region" description="Helical" evidence="1">
    <location>
        <begin position="12"/>
        <end position="33"/>
    </location>
</feature>
<dbReference type="VEuPathDB" id="FungiDB:BD410DRAFT_781693"/>
<gene>
    <name evidence="2" type="ORF">BD410DRAFT_781693</name>
</gene>
<proteinExistence type="predicted"/>
<keyword evidence="1" id="KW-1133">Transmembrane helix</keyword>